<gene>
    <name evidence="5" type="ORF">GCM10007888_16640</name>
    <name evidence="4" type="ORF">MOX02_27000</name>
</gene>
<evidence type="ECO:0000313" key="4">
    <source>
        <dbReference type="EMBL" id="GEP04662.1"/>
    </source>
</evidence>
<dbReference type="Proteomes" id="UP001156856">
    <property type="component" value="Unassembled WGS sequence"/>
</dbReference>
<sequence>MSQHSIAEAEKRLSDLIDRALAGEGVVITREGRPIAELRPIRETARPVSKADLAWLRERRPAGAPAATDAGKLVSVLRDEDPER</sequence>
<dbReference type="RefSeq" id="WP_147026282.1">
    <property type="nucleotide sequence ID" value="NZ_BJZU01000050.1"/>
</dbReference>
<organism evidence="4 6">
    <name type="scientific">Methylobacterium oxalidis</name>
    <dbReference type="NCBI Taxonomy" id="944322"/>
    <lineage>
        <taxon>Bacteria</taxon>
        <taxon>Pseudomonadati</taxon>
        <taxon>Pseudomonadota</taxon>
        <taxon>Alphaproteobacteria</taxon>
        <taxon>Hyphomicrobiales</taxon>
        <taxon>Methylobacteriaceae</taxon>
        <taxon>Methylobacterium</taxon>
    </lineage>
</organism>
<name>A0A512J3Y7_9HYPH</name>
<reference evidence="4 6" key="3">
    <citation type="submission" date="2019-07" db="EMBL/GenBank/DDBJ databases">
        <title>Whole genome shotgun sequence of Methylobacterium oxalidis NBRC 107715.</title>
        <authorList>
            <person name="Hosoyama A."/>
            <person name="Uohara A."/>
            <person name="Ohji S."/>
            <person name="Ichikawa N."/>
        </authorList>
    </citation>
    <scope>NUCLEOTIDE SEQUENCE [LARGE SCALE GENOMIC DNA]</scope>
    <source>
        <strain evidence="4 6">NBRC 107715</strain>
    </source>
</reference>
<dbReference type="Proteomes" id="UP000321960">
    <property type="component" value="Unassembled WGS sequence"/>
</dbReference>
<evidence type="ECO:0000256" key="1">
    <source>
        <dbReference type="ARBA" id="ARBA00009981"/>
    </source>
</evidence>
<dbReference type="Gene3D" id="3.40.1620.10">
    <property type="entry name" value="YefM-like domain"/>
    <property type="match status" value="1"/>
</dbReference>
<dbReference type="Pfam" id="PF02604">
    <property type="entry name" value="PhdYeFM_antitox"/>
    <property type="match status" value="1"/>
</dbReference>
<evidence type="ECO:0000313" key="7">
    <source>
        <dbReference type="Proteomes" id="UP001156856"/>
    </source>
</evidence>
<dbReference type="EMBL" id="BSPK01000020">
    <property type="protein sequence ID" value="GLS63283.1"/>
    <property type="molecule type" value="Genomic_DNA"/>
</dbReference>
<dbReference type="EMBL" id="BJZU01000050">
    <property type="protein sequence ID" value="GEP04662.1"/>
    <property type="molecule type" value="Genomic_DNA"/>
</dbReference>
<feature type="region of interest" description="Disordered" evidence="3">
    <location>
        <begin position="60"/>
        <end position="84"/>
    </location>
</feature>
<reference evidence="5" key="4">
    <citation type="submission" date="2023-01" db="EMBL/GenBank/DDBJ databases">
        <title>Draft genome sequence of Methylobacterium oxalidis strain NBRC 107715.</title>
        <authorList>
            <person name="Sun Q."/>
            <person name="Mori K."/>
        </authorList>
    </citation>
    <scope>NUCLEOTIDE SEQUENCE</scope>
    <source>
        <strain evidence="5">NBRC 107715</strain>
    </source>
</reference>
<comment type="similarity">
    <text evidence="1 2">Belongs to the phD/YefM antitoxin family.</text>
</comment>
<dbReference type="OrthoDB" id="7473440at2"/>
<evidence type="ECO:0000313" key="5">
    <source>
        <dbReference type="EMBL" id="GLS63283.1"/>
    </source>
</evidence>
<reference evidence="5" key="1">
    <citation type="journal article" date="2014" name="Int. J. Syst. Evol. Microbiol.">
        <title>Complete genome of a new Firmicutes species belonging to the dominant human colonic microbiota ('Ruminococcus bicirculans') reveals two chromosomes and a selective capacity to utilize plant glucans.</title>
        <authorList>
            <consortium name="NISC Comparative Sequencing Program"/>
            <person name="Wegmann U."/>
            <person name="Louis P."/>
            <person name="Goesmann A."/>
            <person name="Henrissat B."/>
            <person name="Duncan S.H."/>
            <person name="Flint H.J."/>
        </authorList>
    </citation>
    <scope>NUCLEOTIDE SEQUENCE</scope>
    <source>
        <strain evidence="5">NBRC 107715</strain>
    </source>
</reference>
<protein>
    <recommendedName>
        <fullName evidence="2">Antitoxin</fullName>
    </recommendedName>
</protein>
<accession>A0A512J3Y7</accession>
<proteinExistence type="inferred from homology"/>
<comment type="function">
    <text evidence="2">Antitoxin component of a type II toxin-antitoxin (TA) system.</text>
</comment>
<dbReference type="InterPro" id="IPR036165">
    <property type="entry name" value="YefM-like_sf"/>
</dbReference>
<comment type="caution">
    <text evidence="4">The sequence shown here is derived from an EMBL/GenBank/DDBJ whole genome shotgun (WGS) entry which is preliminary data.</text>
</comment>
<reference evidence="7" key="2">
    <citation type="journal article" date="2019" name="Int. J. Syst. Evol. Microbiol.">
        <title>The Global Catalogue of Microorganisms (GCM) 10K type strain sequencing project: providing services to taxonomists for standard genome sequencing and annotation.</title>
        <authorList>
            <consortium name="The Broad Institute Genomics Platform"/>
            <consortium name="The Broad Institute Genome Sequencing Center for Infectious Disease"/>
            <person name="Wu L."/>
            <person name="Ma J."/>
        </authorList>
    </citation>
    <scope>NUCLEOTIDE SEQUENCE [LARGE SCALE GENOMIC DNA]</scope>
    <source>
        <strain evidence="7">NBRC 107715</strain>
    </source>
</reference>
<dbReference type="InterPro" id="IPR006442">
    <property type="entry name" value="Antitoxin_Phd/YefM"/>
</dbReference>
<evidence type="ECO:0000256" key="2">
    <source>
        <dbReference type="RuleBase" id="RU362080"/>
    </source>
</evidence>
<dbReference type="AlphaFoldDB" id="A0A512J3Y7"/>
<evidence type="ECO:0000256" key="3">
    <source>
        <dbReference type="SAM" id="MobiDB-lite"/>
    </source>
</evidence>
<dbReference type="SUPFAM" id="SSF143120">
    <property type="entry name" value="YefM-like"/>
    <property type="match status" value="1"/>
</dbReference>
<keyword evidence="7" id="KW-1185">Reference proteome</keyword>
<evidence type="ECO:0000313" key="6">
    <source>
        <dbReference type="Proteomes" id="UP000321960"/>
    </source>
</evidence>
<dbReference type="NCBIfam" id="TIGR01552">
    <property type="entry name" value="phd_fam"/>
    <property type="match status" value="1"/>
</dbReference>